<dbReference type="Proteomes" id="UP001342314">
    <property type="component" value="Unassembled WGS sequence"/>
</dbReference>
<accession>A0AAV5GD18</accession>
<evidence type="ECO:0000313" key="11">
    <source>
        <dbReference type="EMBL" id="GJN87212.1"/>
    </source>
</evidence>
<evidence type="ECO:0000259" key="10">
    <source>
        <dbReference type="PROSITE" id="PS51873"/>
    </source>
</evidence>
<feature type="compositionally biased region" description="Low complexity" evidence="9">
    <location>
        <begin position="126"/>
        <end position="145"/>
    </location>
</feature>
<dbReference type="Gene3D" id="1.20.120.1750">
    <property type="match status" value="1"/>
</dbReference>
<comment type="catalytic activity">
    <reaction evidence="1">
        <text>[E2 ubiquitin-conjugating enzyme]-S-ubiquitinyl-L-cysteine + [acceptor protein]-L-lysine = [E2 ubiquitin-conjugating enzyme]-L-cysteine + [acceptor protein]-N(6)-ubiquitinyl-L-lysine.</text>
        <dbReference type="EC" id="2.3.2.31"/>
    </reaction>
</comment>
<proteinExistence type="predicted"/>
<dbReference type="SUPFAM" id="SSF57850">
    <property type="entry name" value="RING/U-box"/>
    <property type="match status" value="2"/>
</dbReference>
<keyword evidence="8" id="KW-0862">Zinc</keyword>
<organism evidence="11 12">
    <name type="scientific">Rhodotorula paludigena</name>
    <dbReference type="NCBI Taxonomy" id="86838"/>
    <lineage>
        <taxon>Eukaryota</taxon>
        <taxon>Fungi</taxon>
        <taxon>Dikarya</taxon>
        <taxon>Basidiomycota</taxon>
        <taxon>Pucciniomycotina</taxon>
        <taxon>Microbotryomycetes</taxon>
        <taxon>Sporidiobolales</taxon>
        <taxon>Sporidiobolaceae</taxon>
        <taxon>Rhodotorula</taxon>
    </lineage>
</organism>
<dbReference type="SMART" id="SM00647">
    <property type="entry name" value="IBR"/>
    <property type="match status" value="2"/>
</dbReference>
<evidence type="ECO:0000256" key="9">
    <source>
        <dbReference type="SAM" id="MobiDB-lite"/>
    </source>
</evidence>
<dbReference type="GO" id="GO:0016567">
    <property type="term" value="P:protein ubiquitination"/>
    <property type="evidence" value="ECO:0007669"/>
    <property type="project" value="InterPro"/>
</dbReference>
<keyword evidence="12" id="KW-1185">Reference proteome</keyword>
<dbReference type="AlphaFoldDB" id="A0AAV5GD18"/>
<dbReference type="InterPro" id="IPR031127">
    <property type="entry name" value="E3_UB_ligase_RBR"/>
</dbReference>
<dbReference type="InterPro" id="IPR002867">
    <property type="entry name" value="IBR_dom"/>
</dbReference>
<feature type="region of interest" description="Disordered" evidence="9">
    <location>
        <begin position="359"/>
        <end position="378"/>
    </location>
</feature>
<reference evidence="11 12" key="1">
    <citation type="submission" date="2021-12" db="EMBL/GenBank/DDBJ databases">
        <title>High titer production of polyol ester of fatty acids by Rhodotorula paludigena BS15 towards product separation-free biomass refinery.</title>
        <authorList>
            <person name="Mano J."/>
            <person name="Ono H."/>
            <person name="Tanaka T."/>
            <person name="Naito K."/>
            <person name="Sushida H."/>
            <person name="Ike M."/>
            <person name="Tokuyasu K."/>
            <person name="Kitaoka M."/>
        </authorList>
    </citation>
    <scope>NUCLEOTIDE SEQUENCE [LARGE SCALE GENOMIC DNA]</scope>
    <source>
        <strain evidence="11 12">BS15</strain>
    </source>
</reference>
<dbReference type="InterPro" id="IPR044066">
    <property type="entry name" value="TRIAD_supradom"/>
</dbReference>
<keyword evidence="6" id="KW-0863">Zinc-finger</keyword>
<feature type="domain" description="RING-type" evidence="10">
    <location>
        <begin position="152"/>
        <end position="344"/>
    </location>
</feature>
<keyword evidence="3" id="KW-0808">Transferase</keyword>
<evidence type="ECO:0000256" key="7">
    <source>
        <dbReference type="ARBA" id="ARBA00022786"/>
    </source>
</evidence>
<sequence>MDDSLAPEDASLVAQLLMGDIAELSRQKEGYKRSASERVAIELYRSELRGVLQSAQDDKLARSLARAGRTDSALLDKFAHEEQCARRDRDIAVRLYKVEQWRGREYDVKDIEPHVPKPPEVRLDQPEPFVSSPPSSPQAVYQPSQRPQLKSPKVECIICTDSCPRQATVRVSCKEKHSYCFRCLTALFIAATKDESLFPPSCDGTVIPLDLARPHLTSQELKLYKRKSLEFTCPNRLYCSNARCSAFLGPSQPLKSAIRCGECKSWTCVACKAPWHGQFGLCGASPDDEAAAALQRDFAYKRCPSCHRVVELESGCDHITCQCRYEFCFNCLAKWKTCACPVWDERRLIHEERRIAERQPVGGAAAPPAAAALPPPPPVVPRPLLNAAECDHAEAEIMQQPGEQCQLCRNHLRDFILERNRMGGR</sequence>
<dbReference type="EMBL" id="BQKY01000001">
    <property type="protein sequence ID" value="GJN87212.1"/>
    <property type="molecule type" value="Genomic_DNA"/>
</dbReference>
<comment type="caution">
    <text evidence="11">The sequence shown here is derived from an EMBL/GenBank/DDBJ whole genome shotgun (WGS) entry which is preliminary data.</text>
</comment>
<evidence type="ECO:0000256" key="5">
    <source>
        <dbReference type="ARBA" id="ARBA00022737"/>
    </source>
</evidence>
<keyword evidence="7" id="KW-0833">Ubl conjugation pathway</keyword>
<evidence type="ECO:0000256" key="2">
    <source>
        <dbReference type="ARBA" id="ARBA00012251"/>
    </source>
</evidence>
<name>A0AAV5GD18_9BASI</name>
<keyword evidence="5" id="KW-0677">Repeat</keyword>
<dbReference type="GO" id="GO:0008270">
    <property type="term" value="F:zinc ion binding"/>
    <property type="evidence" value="ECO:0007669"/>
    <property type="project" value="UniProtKB-KW"/>
</dbReference>
<evidence type="ECO:0000256" key="8">
    <source>
        <dbReference type="ARBA" id="ARBA00022833"/>
    </source>
</evidence>
<evidence type="ECO:0000256" key="3">
    <source>
        <dbReference type="ARBA" id="ARBA00022679"/>
    </source>
</evidence>
<protein>
    <recommendedName>
        <fullName evidence="2">RBR-type E3 ubiquitin transferase</fullName>
        <ecNumber evidence="2">2.3.2.31</ecNumber>
    </recommendedName>
</protein>
<evidence type="ECO:0000256" key="6">
    <source>
        <dbReference type="ARBA" id="ARBA00022771"/>
    </source>
</evidence>
<feature type="compositionally biased region" description="Low complexity" evidence="9">
    <location>
        <begin position="360"/>
        <end position="372"/>
    </location>
</feature>
<dbReference type="PROSITE" id="PS51873">
    <property type="entry name" value="TRIAD"/>
    <property type="match status" value="1"/>
</dbReference>
<gene>
    <name evidence="11" type="ORF">Rhopal_000157-T1</name>
</gene>
<dbReference type="EC" id="2.3.2.31" evidence="2"/>
<dbReference type="PANTHER" id="PTHR11685">
    <property type="entry name" value="RBR FAMILY RING FINGER AND IBR DOMAIN-CONTAINING"/>
    <property type="match status" value="1"/>
</dbReference>
<dbReference type="GO" id="GO:0061630">
    <property type="term" value="F:ubiquitin protein ligase activity"/>
    <property type="evidence" value="ECO:0007669"/>
    <property type="project" value="UniProtKB-EC"/>
</dbReference>
<feature type="compositionally biased region" description="Basic and acidic residues" evidence="9">
    <location>
        <begin position="111"/>
        <end position="125"/>
    </location>
</feature>
<dbReference type="CDD" id="cd22584">
    <property type="entry name" value="Rcat_RBR_unk"/>
    <property type="match status" value="1"/>
</dbReference>
<evidence type="ECO:0000313" key="12">
    <source>
        <dbReference type="Proteomes" id="UP001342314"/>
    </source>
</evidence>
<dbReference type="Pfam" id="PF01485">
    <property type="entry name" value="IBR"/>
    <property type="match status" value="1"/>
</dbReference>
<keyword evidence="4" id="KW-0479">Metal-binding</keyword>
<dbReference type="Pfam" id="PF22191">
    <property type="entry name" value="IBR_1"/>
    <property type="match status" value="1"/>
</dbReference>
<evidence type="ECO:0000256" key="4">
    <source>
        <dbReference type="ARBA" id="ARBA00022723"/>
    </source>
</evidence>
<evidence type="ECO:0000256" key="1">
    <source>
        <dbReference type="ARBA" id="ARBA00001798"/>
    </source>
</evidence>
<feature type="region of interest" description="Disordered" evidence="9">
    <location>
        <begin position="111"/>
        <end position="146"/>
    </location>
</feature>